<proteinExistence type="predicted"/>
<evidence type="ECO:0000313" key="1">
    <source>
        <dbReference type="EMBL" id="MCI96494.1"/>
    </source>
</evidence>
<dbReference type="EMBL" id="LXQA011416292">
    <property type="protein sequence ID" value="MCI96494.1"/>
    <property type="molecule type" value="Genomic_DNA"/>
</dbReference>
<name>A0A392W777_9FABA</name>
<dbReference type="Proteomes" id="UP000265520">
    <property type="component" value="Unassembled WGS sequence"/>
</dbReference>
<protein>
    <submittedName>
        <fullName evidence="1">Uncharacterized protein</fullName>
    </submittedName>
</protein>
<comment type="caution">
    <text evidence="1">The sequence shown here is derived from an EMBL/GenBank/DDBJ whole genome shotgun (WGS) entry which is preliminary data.</text>
</comment>
<organism evidence="1 2">
    <name type="scientific">Trifolium medium</name>
    <dbReference type="NCBI Taxonomy" id="97028"/>
    <lineage>
        <taxon>Eukaryota</taxon>
        <taxon>Viridiplantae</taxon>
        <taxon>Streptophyta</taxon>
        <taxon>Embryophyta</taxon>
        <taxon>Tracheophyta</taxon>
        <taxon>Spermatophyta</taxon>
        <taxon>Magnoliopsida</taxon>
        <taxon>eudicotyledons</taxon>
        <taxon>Gunneridae</taxon>
        <taxon>Pentapetalae</taxon>
        <taxon>rosids</taxon>
        <taxon>fabids</taxon>
        <taxon>Fabales</taxon>
        <taxon>Fabaceae</taxon>
        <taxon>Papilionoideae</taxon>
        <taxon>50 kb inversion clade</taxon>
        <taxon>NPAAA clade</taxon>
        <taxon>Hologalegina</taxon>
        <taxon>IRL clade</taxon>
        <taxon>Trifolieae</taxon>
        <taxon>Trifolium</taxon>
    </lineage>
</organism>
<dbReference type="AlphaFoldDB" id="A0A392W777"/>
<reference evidence="1 2" key="1">
    <citation type="journal article" date="2018" name="Front. Plant Sci.">
        <title>Red Clover (Trifolium pratense) and Zigzag Clover (T. medium) - A Picture of Genomic Similarities and Differences.</title>
        <authorList>
            <person name="Dluhosova J."/>
            <person name="Istvanek J."/>
            <person name="Nedelnik J."/>
            <person name="Repkova J."/>
        </authorList>
    </citation>
    <scope>NUCLEOTIDE SEQUENCE [LARGE SCALE GENOMIC DNA]</scope>
    <source>
        <strain evidence="2">cv. 10/8</strain>
        <tissue evidence="1">Leaf</tissue>
    </source>
</reference>
<keyword evidence="2" id="KW-1185">Reference proteome</keyword>
<feature type="non-terminal residue" evidence="1">
    <location>
        <position position="37"/>
    </location>
</feature>
<sequence>MCKLNNKKVMLCPRCSAVCDKEATADLKNYVPFVNNK</sequence>
<accession>A0A392W777</accession>
<evidence type="ECO:0000313" key="2">
    <source>
        <dbReference type="Proteomes" id="UP000265520"/>
    </source>
</evidence>